<evidence type="ECO:0000259" key="2">
    <source>
        <dbReference type="Pfam" id="PF04432"/>
    </source>
</evidence>
<dbReference type="InterPro" id="IPR007516">
    <property type="entry name" value="Co_F420_Hydgase/DH_bsu_N"/>
</dbReference>
<sequence>MSVPETIEEVVASGLCTGCGLCESVAGREHVRMGLSLLGHSRPYVPEPLDPAVERRALASCPGVRVDGPGRPRGVQVHPVWGPVRELHRSWATDPAVRLKAAAGGTLSTLGRYLLASGEVEAVLHVRARGDRAWLTEGVVSRSEQEVVSGAQSRYGPSAPLVHVRRLLDEGVVFAVIAKPCDISAVRRLAKVDPRVDAQVKYLLTIFCGGVHGAHIPRAIIRYHDLEESEIGVFRYRGEGWPGALSVQTRDGVRKDMTYLGGWTGKPYSYDMQFRCKICPDAVGEVADLSVPDGWILKDGKPCYDEAPGRNIAVARTERGQRLLHAAVAAGYLELAPMTMAELDPMHANHPDRKLGGPVQLLALRLTRQKRLVATGYRPLSTLRRAGVRVAWRQFTGTLRRIARRDNREPLI</sequence>
<reference evidence="3" key="1">
    <citation type="submission" date="2022-10" db="EMBL/GenBank/DDBJ databases">
        <title>The WGS of Solirubrobacter sp. CPCC 204708.</title>
        <authorList>
            <person name="Jiang Z."/>
        </authorList>
    </citation>
    <scope>NUCLEOTIDE SEQUENCE</scope>
    <source>
        <strain evidence="3">CPCC 204708</strain>
    </source>
</reference>
<dbReference type="Proteomes" id="UP001147700">
    <property type="component" value="Unassembled WGS sequence"/>
</dbReference>
<dbReference type="Pfam" id="PF04422">
    <property type="entry name" value="FrhB_FdhB_N"/>
    <property type="match status" value="1"/>
</dbReference>
<evidence type="ECO:0000313" key="4">
    <source>
        <dbReference type="Proteomes" id="UP001147700"/>
    </source>
</evidence>
<dbReference type="RefSeq" id="WP_202955801.1">
    <property type="nucleotide sequence ID" value="NZ_JAPCID010000009.1"/>
</dbReference>
<accession>A0ABT4RG16</accession>
<comment type="caution">
    <text evidence="3">The sequence shown here is derived from an EMBL/GenBank/DDBJ whole genome shotgun (WGS) entry which is preliminary data.</text>
</comment>
<protein>
    <submittedName>
        <fullName evidence="3">Coenzyme F420 hydrogenase/dehydrogenase, beta subunit C-terminal domain</fullName>
    </submittedName>
</protein>
<organism evidence="3 4">
    <name type="scientific">Solirubrobacter deserti</name>
    <dbReference type="NCBI Taxonomy" id="2282478"/>
    <lineage>
        <taxon>Bacteria</taxon>
        <taxon>Bacillati</taxon>
        <taxon>Actinomycetota</taxon>
        <taxon>Thermoleophilia</taxon>
        <taxon>Solirubrobacterales</taxon>
        <taxon>Solirubrobacteraceae</taxon>
        <taxon>Solirubrobacter</taxon>
    </lineage>
</organism>
<feature type="domain" description="Coenzyme F420 hydrogenase/dehydrogenase beta subunit C-terminal" evidence="2">
    <location>
        <begin position="174"/>
        <end position="339"/>
    </location>
</feature>
<evidence type="ECO:0000259" key="1">
    <source>
        <dbReference type="Pfam" id="PF04422"/>
    </source>
</evidence>
<feature type="domain" description="Coenzyme F420 hydrogenase/dehydrogenase beta subunit N-terminal" evidence="1">
    <location>
        <begin position="90"/>
        <end position="162"/>
    </location>
</feature>
<dbReference type="PANTHER" id="PTHR31332">
    <property type="entry name" value="7-HYDROXYMETHYL CHLOROPHYLL A REDUCTASE, CHLOROPLASTIC"/>
    <property type="match status" value="1"/>
</dbReference>
<dbReference type="Pfam" id="PF04432">
    <property type="entry name" value="FrhB_FdhB_C"/>
    <property type="match status" value="1"/>
</dbReference>
<proteinExistence type="predicted"/>
<dbReference type="InterPro" id="IPR007525">
    <property type="entry name" value="FrhB_FdhB_C"/>
</dbReference>
<evidence type="ECO:0000313" key="3">
    <source>
        <dbReference type="EMBL" id="MDA0137474.1"/>
    </source>
</evidence>
<name>A0ABT4RG16_9ACTN</name>
<dbReference type="EMBL" id="JAPCID010000009">
    <property type="protein sequence ID" value="MDA0137474.1"/>
    <property type="molecule type" value="Genomic_DNA"/>
</dbReference>
<dbReference type="InterPro" id="IPR045220">
    <property type="entry name" value="FRHB/FDHB/HCAR-like"/>
</dbReference>
<keyword evidence="4" id="KW-1185">Reference proteome</keyword>
<dbReference type="PANTHER" id="PTHR31332:SF0">
    <property type="entry name" value="7-HYDROXYMETHYL CHLOROPHYLL A REDUCTASE, CHLOROPLASTIC"/>
    <property type="match status" value="1"/>
</dbReference>
<gene>
    <name evidence="3" type="ORF">OJ962_08210</name>
</gene>